<dbReference type="InterPro" id="IPR008969">
    <property type="entry name" value="CarboxyPept-like_regulatory"/>
</dbReference>
<protein>
    <recommendedName>
        <fullName evidence="4">Outer membrane protein beta-barrel domain-containing protein</fullName>
    </recommendedName>
</protein>
<dbReference type="InterPro" id="IPR041700">
    <property type="entry name" value="OMP_b-brl_3"/>
</dbReference>
<dbReference type="InterPro" id="IPR036942">
    <property type="entry name" value="Beta-barrel_TonB_sf"/>
</dbReference>
<keyword evidence="2" id="KW-0472">Membrane</keyword>
<sequence length="802" mass="90982">MKNLYLLLILSFISTLNLIAQNYQVSGFVKDGINSPIPYANVFLLQISDSTIVKGASTNEEGLFNINGVEPALYWISASYIGQTSKPTAIDVQKDTKIGTLVILESTETLDEVVVIAKKPTIERKADRVVFNVENTVVSQGNTWDILRRTPGVIMVQDQLQIGSKTPSIYLNDRKVQLSQSEIKDLLEGFSGVNIKSIELIENPPARYDAEGGAILNIITSKSITPGYKGSVNANYTQAIFPKYSFGTSHYFKAKNLNVFANYTINPRKEKDRIYSNLNYINTSDNIFSIWNTDYHKTTKSLGQNASVILDYDLDDKTSVNLTTNISLSPNRTYNNALDGEAYNGQKQLDSTFSTKSNLENDSKNLAFDLSFKRKFKKEGAALTLNGHYTAFDETQVQVVNTDYFDATNVFLRNNSFATDAIQDIEIVTGQIDYTTPIGSTIFETGTKASIIQSTSGLDFFNGMAGNQTFNSSLSDNFEYDEKVYAGYLSILKNWDKWTLKAGARGEYTDVKGKSLTLNVTNIQQYFELFPSAYILHTPSDNHSFSIDYSRKLYRPRYDDLNPFRYFLYENDFTTGNPNLRPSFVHSFKLNYTLKGDYFFSLYYTDNGRDISTLSFQDNQTLTLHAINQNVLESISYGLDFTISKSILKNWYLYAYTSLFYEDETFVSEETNDVPYTNIVEGLYFQMANYLTLSKDGTFTGEVGFSHFTDFIAGTYVMGPTTNLNFGLRKTLWDNKATLSLSVEDILNTVSTDYQAKFLNQNNSYFHQSEWQFVRLGFTYNFGNFRLSDNEKNIDKNERDRL</sequence>
<keyword evidence="6" id="KW-1185">Reference proteome</keyword>
<dbReference type="Pfam" id="PF13715">
    <property type="entry name" value="CarbopepD_reg_2"/>
    <property type="match status" value="1"/>
</dbReference>
<dbReference type="EMBL" id="JAATJJ010000001">
    <property type="protein sequence ID" value="NJB71443.1"/>
    <property type="molecule type" value="Genomic_DNA"/>
</dbReference>
<dbReference type="SUPFAM" id="SSF56935">
    <property type="entry name" value="Porins"/>
    <property type="match status" value="1"/>
</dbReference>
<gene>
    <name evidence="5" type="ORF">GGR42_001905</name>
</gene>
<evidence type="ECO:0000256" key="1">
    <source>
        <dbReference type="ARBA" id="ARBA00004442"/>
    </source>
</evidence>
<dbReference type="Proteomes" id="UP000590442">
    <property type="component" value="Unassembled WGS sequence"/>
</dbReference>
<dbReference type="AlphaFoldDB" id="A0A846QZ16"/>
<evidence type="ECO:0000259" key="4">
    <source>
        <dbReference type="Pfam" id="PF14905"/>
    </source>
</evidence>
<reference evidence="5 6" key="1">
    <citation type="submission" date="2020-03" db="EMBL/GenBank/DDBJ databases">
        <title>Genomic Encyclopedia of Type Strains, Phase IV (KMG-IV): sequencing the most valuable type-strain genomes for metagenomic binning, comparative biology and taxonomic classification.</title>
        <authorList>
            <person name="Goeker M."/>
        </authorList>
    </citation>
    <scope>NUCLEOTIDE SEQUENCE [LARGE SCALE GENOMIC DNA]</scope>
    <source>
        <strain evidence="5 6">DSM 29762</strain>
    </source>
</reference>
<dbReference type="Pfam" id="PF14905">
    <property type="entry name" value="OMP_b-brl_3"/>
    <property type="match status" value="1"/>
</dbReference>
<dbReference type="SUPFAM" id="SSF49464">
    <property type="entry name" value="Carboxypeptidase regulatory domain-like"/>
    <property type="match status" value="1"/>
</dbReference>
<dbReference type="Gene3D" id="2.40.170.20">
    <property type="entry name" value="TonB-dependent receptor, beta-barrel domain"/>
    <property type="match status" value="1"/>
</dbReference>
<organism evidence="5 6">
    <name type="scientific">Saonia flava</name>
    <dbReference type="NCBI Taxonomy" id="523696"/>
    <lineage>
        <taxon>Bacteria</taxon>
        <taxon>Pseudomonadati</taxon>
        <taxon>Bacteroidota</taxon>
        <taxon>Flavobacteriia</taxon>
        <taxon>Flavobacteriales</taxon>
        <taxon>Flavobacteriaceae</taxon>
        <taxon>Saonia</taxon>
    </lineage>
</organism>
<evidence type="ECO:0000313" key="5">
    <source>
        <dbReference type="EMBL" id="NJB71443.1"/>
    </source>
</evidence>
<dbReference type="RefSeq" id="WP_167963226.1">
    <property type="nucleotide sequence ID" value="NZ_JAATJJ010000001.1"/>
</dbReference>
<dbReference type="GO" id="GO:0009279">
    <property type="term" value="C:cell outer membrane"/>
    <property type="evidence" value="ECO:0007669"/>
    <property type="project" value="UniProtKB-SubCell"/>
</dbReference>
<evidence type="ECO:0000256" key="3">
    <source>
        <dbReference type="ARBA" id="ARBA00023237"/>
    </source>
</evidence>
<feature type="domain" description="Outer membrane protein beta-barrel" evidence="4">
    <location>
        <begin position="374"/>
        <end position="780"/>
    </location>
</feature>
<evidence type="ECO:0000313" key="6">
    <source>
        <dbReference type="Proteomes" id="UP000590442"/>
    </source>
</evidence>
<keyword evidence="3" id="KW-0998">Cell outer membrane</keyword>
<comment type="subcellular location">
    <subcellularLocation>
        <location evidence="1">Cell outer membrane</location>
    </subcellularLocation>
</comment>
<accession>A0A846QZ16</accession>
<name>A0A846QZ16_9FLAO</name>
<comment type="caution">
    <text evidence="5">The sequence shown here is derived from an EMBL/GenBank/DDBJ whole genome shotgun (WGS) entry which is preliminary data.</text>
</comment>
<evidence type="ECO:0000256" key="2">
    <source>
        <dbReference type="ARBA" id="ARBA00023136"/>
    </source>
</evidence>
<proteinExistence type="predicted"/>
<dbReference type="Gene3D" id="2.60.40.1120">
    <property type="entry name" value="Carboxypeptidase-like, regulatory domain"/>
    <property type="match status" value="1"/>
</dbReference>